<keyword evidence="6" id="KW-0175">Coiled coil</keyword>
<protein>
    <recommendedName>
        <fullName evidence="2 5">Cell shape-determining protein MreC</fullName>
    </recommendedName>
    <alternativeName>
        <fullName evidence="4 5">Cell shape protein MreC</fullName>
    </alternativeName>
</protein>
<name>A0A937I1M1_9GAMM</name>
<evidence type="ECO:0000256" key="5">
    <source>
        <dbReference type="PIRNR" id="PIRNR038471"/>
    </source>
</evidence>
<evidence type="ECO:0000313" key="9">
    <source>
        <dbReference type="Proteomes" id="UP000744438"/>
    </source>
</evidence>
<keyword evidence="3 5" id="KW-0133">Cell shape</keyword>
<comment type="caution">
    <text evidence="8">The sequence shown here is derived from an EMBL/GenBank/DDBJ whole genome shotgun (WGS) entry which is preliminary data.</text>
</comment>
<gene>
    <name evidence="8" type="primary">mreC</name>
    <name evidence="8" type="ORF">ISQ63_00200</name>
</gene>
<dbReference type="PANTHER" id="PTHR34138:SF1">
    <property type="entry name" value="CELL SHAPE-DETERMINING PROTEIN MREC"/>
    <property type="match status" value="1"/>
</dbReference>
<dbReference type="Gene3D" id="2.40.10.340">
    <property type="entry name" value="Rod shape-determining protein MreC, domain 1"/>
    <property type="match status" value="1"/>
</dbReference>
<dbReference type="InterPro" id="IPR042175">
    <property type="entry name" value="Cell/Rod_MreC_2"/>
</dbReference>
<reference evidence="8" key="1">
    <citation type="submission" date="2020-10" db="EMBL/GenBank/DDBJ databases">
        <title>Microbiome of the Black Sea water column analyzed by genome centric metagenomics.</title>
        <authorList>
            <person name="Cabello-Yeves P.J."/>
            <person name="Callieri C."/>
            <person name="Picazo A."/>
            <person name="Mehrshad M."/>
            <person name="Haro-Moreno J.M."/>
            <person name="Roda-Garcia J."/>
            <person name="Dzembekova N."/>
            <person name="Slabakova V."/>
            <person name="Slabakova N."/>
            <person name="Moncheva S."/>
            <person name="Rodriguez-Valera F."/>
        </authorList>
    </citation>
    <scope>NUCLEOTIDE SEQUENCE</scope>
    <source>
        <strain evidence="8">BS307-5m-G49</strain>
    </source>
</reference>
<dbReference type="InterPro" id="IPR042177">
    <property type="entry name" value="Cell/Rod_1"/>
</dbReference>
<dbReference type="NCBIfam" id="TIGR00219">
    <property type="entry name" value="mreC"/>
    <property type="match status" value="1"/>
</dbReference>
<comment type="function">
    <text evidence="5">Involved in formation and maintenance of cell shape.</text>
</comment>
<accession>A0A937I1M1</accession>
<dbReference type="InterPro" id="IPR055342">
    <property type="entry name" value="MreC_beta-barrel_core"/>
</dbReference>
<feature type="coiled-coil region" evidence="6">
    <location>
        <begin position="82"/>
        <end position="109"/>
    </location>
</feature>
<organism evidence="8 9">
    <name type="scientific">SAR86 cluster bacterium</name>
    <dbReference type="NCBI Taxonomy" id="2030880"/>
    <lineage>
        <taxon>Bacteria</taxon>
        <taxon>Pseudomonadati</taxon>
        <taxon>Pseudomonadota</taxon>
        <taxon>Gammaproteobacteria</taxon>
        <taxon>SAR86 cluster</taxon>
    </lineage>
</organism>
<dbReference type="GO" id="GO:0005886">
    <property type="term" value="C:plasma membrane"/>
    <property type="evidence" value="ECO:0007669"/>
    <property type="project" value="TreeGrafter"/>
</dbReference>
<proteinExistence type="inferred from homology"/>
<comment type="similarity">
    <text evidence="1 5">Belongs to the MreC family.</text>
</comment>
<dbReference type="GO" id="GO:0008360">
    <property type="term" value="P:regulation of cell shape"/>
    <property type="evidence" value="ECO:0007669"/>
    <property type="project" value="UniProtKB-KW"/>
</dbReference>
<dbReference type="Proteomes" id="UP000744438">
    <property type="component" value="Unassembled WGS sequence"/>
</dbReference>
<dbReference type="Pfam" id="PF04085">
    <property type="entry name" value="MreC"/>
    <property type="match status" value="1"/>
</dbReference>
<dbReference type="PIRSF" id="PIRSF038471">
    <property type="entry name" value="MreC"/>
    <property type="match status" value="1"/>
</dbReference>
<sequence length="282" mass="32143">MFGGEHKQTDIAQSAIFTTGSMRASRFYPAILFTFFIMYGDYSFDLSSKIRIISSYIFSPFTQIEYLAKDSFNSFDSYFSSQKKLSEEINMLRNQIRDLENQNLALQYTKTSLNELEELFDLSKSFKERKIFLGKITDFKKFPKELVSVENRTNNITKDMIAFNAFGLIGVIDELLNNSIKIIPLHDASIKIPAKNSRTLENIIIVGTGKPKTFQIEAFKKNGDIKKGDEIISSGLGGRFPEGFFLGRVTEIKENDQSNFLLITVENTFDFSFGSTILFTKP</sequence>
<evidence type="ECO:0000256" key="6">
    <source>
        <dbReference type="SAM" id="Coils"/>
    </source>
</evidence>
<evidence type="ECO:0000259" key="7">
    <source>
        <dbReference type="Pfam" id="PF04085"/>
    </source>
</evidence>
<evidence type="ECO:0000256" key="2">
    <source>
        <dbReference type="ARBA" id="ARBA00013855"/>
    </source>
</evidence>
<dbReference type="PANTHER" id="PTHR34138">
    <property type="entry name" value="CELL SHAPE-DETERMINING PROTEIN MREC"/>
    <property type="match status" value="1"/>
</dbReference>
<evidence type="ECO:0000256" key="3">
    <source>
        <dbReference type="ARBA" id="ARBA00022960"/>
    </source>
</evidence>
<dbReference type="EMBL" id="JADHQC010000001">
    <property type="protein sequence ID" value="MBL6811287.1"/>
    <property type="molecule type" value="Genomic_DNA"/>
</dbReference>
<evidence type="ECO:0000256" key="1">
    <source>
        <dbReference type="ARBA" id="ARBA00009369"/>
    </source>
</evidence>
<evidence type="ECO:0000256" key="4">
    <source>
        <dbReference type="ARBA" id="ARBA00032089"/>
    </source>
</evidence>
<feature type="domain" description="Rod shape-determining protein MreC beta-barrel core" evidence="7">
    <location>
        <begin position="153"/>
        <end position="272"/>
    </location>
</feature>
<evidence type="ECO:0000313" key="8">
    <source>
        <dbReference type="EMBL" id="MBL6811287.1"/>
    </source>
</evidence>
<dbReference type="Gene3D" id="2.40.10.350">
    <property type="entry name" value="Rod shape-determining protein MreC, domain 2"/>
    <property type="match status" value="1"/>
</dbReference>
<dbReference type="InterPro" id="IPR007221">
    <property type="entry name" value="MreC"/>
</dbReference>
<dbReference type="AlphaFoldDB" id="A0A937I1M1"/>